<protein>
    <submittedName>
        <fullName evidence="1">Uncharacterized protein</fullName>
    </submittedName>
</protein>
<evidence type="ECO:0000313" key="2">
    <source>
        <dbReference type="Proteomes" id="UP000472320"/>
    </source>
</evidence>
<dbReference type="Proteomes" id="UP000472320">
    <property type="component" value="Unassembled WGS sequence"/>
</dbReference>
<dbReference type="OrthoDB" id="4710463at2"/>
<accession>A0A6L6QPI4</accession>
<comment type="caution">
    <text evidence="1">The sequence shown here is derived from an EMBL/GenBank/DDBJ whole genome shotgun (WGS) entry which is preliminary data.</text>
</comment>
<organism evidence="1 2">
    <name type="scientific">Massilia eburnea</name>
    <dbReference type="NCBI Taxonomy" id="1776165"/>
    <lineage>
        <taxon>Bacteria</taxon>
        <taxon>Pseudomonadati</taxon>
        <taxon>Pseudomonadota</taxon>
        <taxon>Betaproteobacteria</taxon>
        <taxon>Burkholderiales</taxon>
        <taxon>Oxalobacteraceae</taxon>
        <taxon>Telluria group</taxon>
        <taxon>Massilia</taxon>
    </lineage>
</organism>
<keyword evidence="2" id="KW-1185">Reference proteome</keyword>
<dbReference type="EMBL" id="WNKX01000038">
    <property type="protein sequence ID" value="MTW14282.1"/>
    <property type="molecule type" value="Genomic_DNA"/>
</dbReference>
<name>A0A6L6QPI4_9BURK</name>
<reference evidence="1 2" key="1">
    <citation type="submission" date="2019-11" db="EMBL/GenBank/DDBJ databases">
        <title>Type strains purchased from KCTC, JCM and DSMZ.</title>
        <authorList>
            <person name="Lu H."/>
        </authorList>
    </citation>
    <scope>NUCLEOTIDE SEQUENCE [LARGE SCALE GENOMIC DNA]</scope>
    <source>
        <strain evidence="1 2">JCM 31587</strain>
    </source>
</reference>
<dbReference type="RefSeq" id="WP_155457223.1">
    <property type="nucleotide sequence ID" value="NZ_WNKX01000038.1"/>
</dbReference>
<sequence length="210" mass="24170">MEIEDLELGAVFQPEWDARPIRVLAFDSEQVMYDSWLPHASKWRIDSLSRRISYYRIRTSFLLNKASYLRTEIYTEQERAVHRPDLPFSFARIDGLEWPMTCPASTLDFPKLLSQAANAEQLVLDAPRIYLEPFGPKGRPKPNALVAAKNGKGFTVEEMLWHAARLQFQHLRVEKIIEGVGIYRSGIQRGLPSYYVWGAKSRLGISISEK</sequence>
<evidence type="ECO:0000313" key="1">
    <source>
        <dbReference type="EMBL" id="MTW14282.1"/>
    </source>
</evidence>
<proteinExistence type="predicted"/>
<gene>
    <name evidence="1" type="ORF">GM658_27065</name>
</gene>
<dbReference type="AlphaFoldDB" id="A0A6L6QPI4"/>